<dbReference type="GO" id="GO:0016655">
    <property type="term" value="F:oxidoreductase activity, acting on NAD(P)H, quinone or similar compound as acceptor"/>
    <property type="evidence" value="ECO:0007669"/>
    <property type="project" value="InterPro"/>
</dbReference>
<evidence type="ECO:0000313" key="16">
    <source>
        <dbReference type="EMBL" id="SDF25957.1"/>
    </source>
</evidence>
<dbReference type="GO" id="GO:0006814">
    <property type="term" value="P:sodium ion transport"/>
    <property type="evidence" value="ECO:0007669"/>
    <property type="project" value="UniProtKB-KW"/>
</dbReference>
<keyword evidence="4" id="KW-0997">Cell inner membrane</keyword>
<evidence type="ECO:0000256" key="15">
    <source>
        <dbReference type="SAM" id="Phobius"/>
    </source>
</evidence>
<keyword evidence="7 15" id="KW-1133">Transmembrane helix</keyword>
<keyword evidence="3" id="KW-1003">Cell membrane</keyword>
<keyword evidence="13" id="KW-0739">Sodium transport</keyword>
<sequence>MSARDRLVSPLIRDNPVTRQILGICSALAVTTSMTTALTMSAALVFVLCTAAALISAIRRHIPRAIRLILQITIIATLVILVDELLRAYAFALSERLSIFVGLIVTNCLVLGRAEAFAMHHPAGAAVLDGLGNALGYGLVLMVVAAIRELLGTGALFGRTVLPLAEEGGWFAPLRLMQLAPAAFFVLGLLVWAIRSARPEQVERPEHRLAPEAEP</sequence>
<dbReference type="GO" id="GO:0005886">
    <property type="term" value="C:plasma membrane"/>
    <property type="evidence" value="ECO:0007669"/>
    <property type="project" value="TreeGrafter"/>
</dbReference>
<evidence type="ECO:0000256" key="1">
    <source>
        <dbReference type="ARBA" id="ARBA00004127"/>
    </source>
</evidence>
<feature type="transmembrane region" description="Helical" evidence="15">
    <location>
        <begin position="88"/>
        <end position="111"/>
    </location>
</feature>
<keyword evidence="9" id="KW-0915">Sodium</keyword>
<keyword evidence="11 16" id="KW-0830">Ubiquinone</keyword>
<evidence type="ECO:0000256" key="8">
    <source>
        <dbReference type="ARBA" id="ARBA00023027"/>
    </source>
</evidence>
<evidence type="ECO:0000313" key="17">
    <source>
        <dbReference type="Proteomes" id="UP000198922"/>
    </source>
</evidence>
<keyword evidence="10" id="KW-0406">Ion transport</keyword>
<dbReference type="GO" id="GO:0012505">
    <property type="term" value="C:endomembrane system"/>
    <property type="evidence" value="ECO:0007669"/>
    <property type="project" value="UniProtKB-SubCell"/>
</dbReference>
<reference evidence="17" key="1">
    <citation type="submission" date="2016-10" db="EMBL/GenBank/DDBJ databases">
        <authorList>
            <person name="Varghese N."/>
            <person name="Submissions S."/>
        </authorList>
    </citation>
    <scope>NUCLEOTIDE SEQUENCE [LARGE SCALE GENOMIC DNA]</scope>
    <source>
        <strain evidence="17">DSM 21424</strain>
    </source>
</reference>
<keyword evidence="12 15" id="KW-0472">Membrane</keyword>
<dbReference type="NCBIfam" id="TIGR01939">
    <property type="entry name" value="nqrD"/>
    <property type="match status" value="1"/>
</dbReference>
<feature type="transmembrane region" description="Helical" evidence="15">
    <location>
        <begin position="37"/>
        <end position="58"/>
    </location>
</feature>
<dbReference type="PANTHER" id="PTHR30586:SF1">
    <property type="entry name" value="NA(+)-TRANSLOCATING NADH-QUINONE REDUCTASE SUBUNIT D"/>
    <property type="match status" value="1"/>
</dbReference>
<proteinExistence type="predicted"/>
<keyword evidence="8" id="KW-0520">NAD</keyword>
<dbReference type="InterPro" id="IPR003667">
    <property type="entry name" value="NqrDE/RnfAE"/>
</dbReference>
<accession>A0A1G7JLZ0</accession>
<evidence type="ECO:0000256" key="7">
    <source>
        <dbReference type="ARBA" id="ARBA00022989"/>
    </source>
</evidence>
<name>A0A1G7JLZ0_9RHOB</name>
<feature type="transmembrane region" description="Helical" evidence="15">
    <location>
        <begin position="65"/>
        <end position="82"/>
    </location>
</feature>
<dbReference type="Pfam" id="PF02508">
    <property type="entry name" value="Rnf-Nqr"/>
    <property type="match status" value="1"/>
</dbReference>
<keyword evidence="2" id="KW-0813">Transport</keyword>
<comment type="subcellular location">
    <subcellularLocation>
        <location evidence="1">Endomembrane system</location>
        <topology evidence="1">Multi-pass membrane protein</topology>
    </subcellularLocation>
</comment>
<dbReference type="PIRSF" id="PIRSF006102">
    <property type="entry name" value="NQR_DE"/>
    <property type="match status" value="1"/>
</dbReference>
<dbReference type="PANTHER" id="PTHR30586">
    <property type="entry name" value="ELECTRON TRANSPORT COMPLEX PROTEIN RNFE"/>
    <property type="match status" value="1"/>
</dbReference>
<evidence type="ECO:0000256" key="14">
    <source>
        <dbReference type="ARBA" id="ARBA00023231"/>
    </source>
</evidence>
<dbReference type="EMBL" id="FNAT01000009">
    <property type="protein sequence ID" value="SDF25957.1"/>
    <property type="molecule type" value="Genomic_DNA"/>
</dbReference>
<dbReference type="Proteomes" id="UP000198922">
    <property type="component" value="Unassembled WGS sequence"/>
</dbReference>
<dbReference type="InterPro" id="IPR011292">
    <property type="entry name" value="NqrD"/>
</dbReference>
<evidence type="ECO:0000256" key="11">
    <source>
        <dbReference type="ARBA" id="ARBA00023075"/>
    </source>
</evidence>
<evidence type="ECO:0000256" key="10">
    <source>
        <dbReference type="ARBA" id="ARBA00023065"/>
    </source>
</evidence>
<evidence type="ECO:0000256" key="9">
    <source>
        <dbReference type="ARBA" id="ARBA00023053"/>
    </source>
</evidence>
<keyword evidence="5 15" id="KW-0812">Transmembrane</keyword>
<evidence type="ECO:0000256" key="3">
    <source>
        <dbReference type="ARBA" id="ARBA00022475"/>
    </source>
</evidence>
<evidence type="ECO:0000256" key="5">
    <source>
        <dbReference type="ARBA" id="ARBA00022692"/>
    </source>
</evidence>
<dbReference type="AlphaFoldDB" id="A0A1G7JLZ0"/>
<protein>
    <submittedName>
        <fullName evidence="16">Na+-transporting NADH:ubiquinone oxidoreductase subunit D</fullName>
    </submittedName>
</protein>
<dbReference type="STRING" id="521013.SAMN04488567_3779"/>
<keyword evidence="6" id="KW-1278">Translocase</keyword>
<evidence type="ECO:0000256" key="12">
    <source>
        <dbReference type="ARBA" id="ARBA00023136"/>
    </source>
</evidence>
<keyword evidence="17" id="KW-1185">Reference proteome</keyword>
<feature type="transmembrane region" description="Helical" evidence="15">
    <location>
        <begin position="176"/>
        <end position="194"/>
    </location>
</feature>
<evidence type="ECO:0000256" key="4">
    <source>
        <dbReference type="ARBA" id="ARBA00022519"/>
    </source>
</evidence>
<dbReference type="NCBIfam" id="NF006777">
    <property type="entry name" value="PRK09292.1"/>
    <property type="match status" value="1"/>
</dbReference>
<dbReference type="NCBIfam" id="NF009070">
    <property type="entry name" value="PRK12405.1"/>
    <property type="match status" value="1"/>
</dbReference>
<organism evidence="16 17">
    <name type="scientific">Limimaricola pyoseonensis</name>
    <dbReference type="NCBI Taxonomy" id="521013"/>
    <lineage>
        <taxon>Bacteria</taxon>
        <taxon>Pseudomonadati</taxon>
        <taxon>Pseudomonadota</taxon>
        <taxon>Alphaproteobacteria</taxon>
        <taxon>Rhodobacterales</taxon>
        <taxon>Paracoccaceae</taxon>
        <taxon>Limimaricola</taxon>
    </lineage>
</organism>
<evidence type="ECO:0000256" key="13">
    <source>
        <dbReference type="ARBA" id="ARBA00023201"/>
    </source>
</evidence>
<evidence type="ECO:0000256" key="6">
    <source>
        <dbReference type="ARBA" id="ARBA00022967"/>
    </source>
</evidence>
<dbReference type="RefSeq" id="WP_090114578.1">
    <property type="nucleotide sequence ID" value="NZ_FNAT01000009.1"/>
</dbReference>
<keyword evidence="14" id="KW-0535">Nitrogen fixation</keyword>
<dbReference type="OrthoDB" id="9782945at2"/>
<feature type="transmembrane region" description="Helical" evidence="15">
    <location>
        <begin position="123"/>
        <end position="147"/>
    </location>
</feature>
<evidence type="ECO:0000256" key="2">
    <source>
        <dbReference type="ARBA" id="ARBA00022448"/>
    </source>
</evidence>
<gene>
    <name evidence="16" type="ORF">SAMN04488567_3779</name>
</gene>